<dbReference type="PANTHER" id="PTHR19920">
    <property type="entry name" value="WD40 PROTEIN CIAO1"/>
    <property type="match status" value="1"/>
</dbReference>
<keyword evidence="1" id="KW-0853">WD repeat</keyword>
<feature type="repeat" description="WD" evidence="1">
    <location>
        <begin position="52"/>
        <end position="86"/>
    </location>
</feature>
<evidence type="ECO:0000313" key="2">
    <source>
        <dbReference type="EMBL" id="CAD8128474.1"/>
    </source>
</evidence>
<name>A0A8S1RP52_9CILI</name>
<sequence length="100" mass="11877">MLKLIQQLNKQNKVITTLNFFKSGYLLSGSNNSQIIMWQKNLINQKKYLQKLQNHSNRILCLILNSNEDILVSSSYDFSIKFWNLSFQSVKQWNMYININ</sequence>
<dbReference type="GO" id="GO:0097361">
    <property type="term" value="C:cytosolic [4Fe-4S] assembly targeting complex"/>
    <property type="evidence" value="ECO:0007669"/>
    <property type="project" value="TreeGrafter"/>
</dbReference>
<dbReference type="InterPro" id="IPR019775">
    <property type="entry name" value="WD40_repeat_CS"/>
</dbReference>
<dbReference type="PROSITE" id="PS50294">
    <property type="entry name" value="WD_REPEATS_REGION"/>
    <property type="match status" value="1"/>
</dbReference>
<dbReference type="Proteomes" id="UP000692954">
    <property type="component" value="Unassembled WGS sequence"/>
</dbReference>
<dbReference type="SMART" id="SM00320">
    <property type="entry name" value="WD40"/>
    <property type="match status" value="2"/>
</dbReference>
<dbReference type="OrthoDB" id="406225at2759"/>
<gene>
    <name evidence="2" type="ORF">PSON_ATCC_30995.1.T1890051</name>
</gene>
<dbReference type="PROSITE" id="PS50082">
    <property type="entry name" value="WD_REPEATS_2"/>
    <property type="match status" value="1"/>
</dbReference>
<dbReference type="PROSITE" id="PS00678">
    <property type="entry name" value="WD_REPEATS_1"/>
    <property type="match status" value="1"/>
</dbReference>
<evidence type="ECO:0000256" key="1">
    <source>
        <dbReference type="PROSITE-ProRule" id="PRU00221"/>
    </source>
</evidence>
<proteinExistence type="predicted"/>
<dbReference type="EMBL" id="CAJJDN010000189">
    <property type="protein sequence ID" value="CAD8128474.1"/>
    <property type="molecule type" value="Genomic_DNA"/>
</dbReference>
<comment type="caution">
    <text evidence="2">The sequence shown here is derived from an EMBL/GenBank/DDBJ whole genome shotgun (WGS) entry which is preliminary data.</text>
</comment>
<evidence type="ECO:0000313" key="3">
    <source>
        <dbReference type="Proteomes" id="UP000692954"/>
    </source>
</evidence>
<reference evidence="2" key="1">
    <citation type="submission" date="2021-01" db="EMBL/GenBank/DDBJ databases">
        <authorList>
            <consortium name="Genoscope - CEA"/>
            <person name="William W."/>
        </authorList>
    </citation>
    <scope>NUCLEOTIDE SEQUENCE</scope>
</reference>
<dbReference type="Pfam" id="PF00400">
    <property type="entry name" value="WD40"/>
    <property type="match status" value="1"/>
</dbReference>
<accession>A0A8S1RP52</accession>
<dbReference type="AlphaFoldDB" id="A0A8S1RP52"/>
<dbReference type="InterPro" id="IPR001680">
    <property type="entry name" value="WD40_rpt"/>
</dbReference>
<protein>
    <submittedName>
        <fullName evidence="2">Uncharacterized protein</fullName>
    </submittedName>
</protein>
<dbReference type="GO" id="GO:0016226">
    <property type="term" value="P:iron-sulfur cluster assembly"/>
    <property type="evidence" value="ECO:0007669"/>
    <property type="project" value="TreeGrafter"/>
</dbReference>
<keyword evidence="3" id="KW-1185">Reference proteome</keyword>
<dbReference type="PANTHER" id="PTHR19920:SF0">
    <property type="entry name" value="CYTOSOLIC IRON-SULFUR PROTEIN ASSEMBLY PROTEIN CIAO1-RELATED"/>
    <property type="match status" value="1"/>
</dbReference>
<organism evidence="2 3">
    <name type="scientific">Paramecium sonneborni</name>
    <dbReference type="NCBI Taxonomy" id="65129"/>
    <lineage>
        <taxon>Eukaryota</taxon>
        <taxon>Sar</taxon>
        <taxon>Alveolata</taxon>
        <taxon>Ciliophora</taxon>
        <taxon>Intramacronucleata</taxon>
        <taxon>Oligohymenophorea</taxon>
        <taxon>Peniculida</taxon>
        <taxon>Parameciidae</taxon>
        <taxon>Paramecium</taxon>
    </lineage>
</organism>